<feature type="domain" description="HTH myb-type" evidence="6">
    <location>
        <begin position="3"/>
        <end position="58"/>
    </location>
</feature>
<evidence type="ECO:0000313" key="7">
    <source>
        <dbReference type="EMBL" id="OHT04466.1"/>
    </source>
</evidence>
<feature type="domain" description="Myb-like" evidence="5">
    <location>
        <begin position="55"/>
        <end position="105"/>
    </location>
</feature>
<dbReference type="GeneID" id="94827764"/>
<dbReference type="InterPro" id="IPR017930">
    <property type="entry name" value="Myb_dom"/>
</dbReference>
<keyword evidence="1" id="KW-0805">Transcription regulation</keyword>
<dbReference type="AlphaFoldDB" id="A0A1J4K0I5"/>
<dbReference type="PROSITE" id="PS50090">
    <property type="entry name" value="MYB_LIKE"/>
    <property type="match status" value="2"/>
</dbReference>
<keyword evidence="8" id="KW-1185">Reference proteome</keyword>
<evidence type="ECO:0000259" key="6">
    <source>
        <dbReference type="PROSITE" id="PS51294"/>
    </source>
</evidence>
<keyword evidence="4" id="KW-0539">Nucleus</keyword>
<evidence type="ECO:0000313" key="8">
    <source>
        <dbReference type="Proteomes" id="UP000179807"/>
    </source>
</evidence>
<dbReference type="PANTHER" id="PTHR46621:SF1">
    <property type="entry name" value="SNRNA-ACTIVATING PROTEIN COMPLEX SUBUNIT 4"/>
    <property type="match status" value="1"/>
</dbReference>
<dbReference type="GO" id="GO:0000978">
    <property type="term" value="F:RNA polymerase II cis-regulatory region sequence-specific DNA binding"/>
    <property type="evidence" value="ECO:0007669"/>
    <property type="project" value="TreeGrafter"/>
</dbReference>
<dbReference type="GO" id="GO:0001006">
    <property type="term" value="F:RNA polymerase III type 3 promoter sequence-specific DNA binding"/>
    <property type="evidence" value="ECO:0007669"/>
    <property type="project" value="TreeGrafter"/>
</dbReference>
<dbReference type="SUPFAM" id="SSF46689">
    <property type="entry name" value="Homeodomain-like"/>
    <property type="match status" value="1"/>
</dbReference>
<dbReference type="RefSeq" id="XP_068357602.1">
    <property type="nucleotide sequence ID" value="XM_068493060.1"/>
</dbReference>
<comment type="caution">
    <text evidence="7">The sequence shown here is derived from an EMBL/GenBank/DDBJ whole genome shotgun (WGS) entry which is preliminary data.</text>
</comment>
<organism evidence="7 8">
    <name type="scientific">Tritrichomonas foetus</name>
    <dbReference type="NCBI Taxonomy" id="1144522"/>
    <lineage>
        <taxon>Eukaryota</taxon>
        <taxon>Metamonada</taxon>
        <taxon>Parabasalia</taxon>
        <taxon>Tritrichomonadida</taxon>
        <taxon>Tritrichomonadidae</taxon>
        <taxon>Tritrichomonas</taxon>
    </lineage>
</organism>
<dbReference type="OrthoDB" id="39591at2759"/>
<dbReference type="Proteomes" id="UP000179807">
    <property type="component" value="Unassembled WGS sequence"/>
</dbReference>
<dbReference type="EMBL" id="MLAK01000793">
    <property type="protein sequence ID" value="OHT04466.1"/>
    <property type="molecule type" value="Genomic_DNA"/>
</dbReference>
<proteinExistence type="predicted"/>
<feature type="domain" description="HTH myb-type" evidence="6">
    <location>
        <begin position="62"/>
        <end position="109"/>
    </location>
</feature>
<evidence type="ECO:0000256" key="1">
    <source>
        <dbReference type="ARBA" id="ARBA00023015"/>
    </source>
</evidence>
<dbReference type="Gene3D" id="1.10.10.60">
    <property type="entry name" value="Homeodomain-like"/>
    <property type="match status" value="2"/>
</dbReference>
<keyword evidence="2" id="KW-0238">DNA-binding</keyword>
<sequence>MSESKTTRKRFSIEEDNQLKEIIDQIGSKNWVEVAKRMSGRTAQQCRDRYSNYLFKEISTNAFSPEEDSIIIQKFCEIGPKWVTISKCLKGRSGNNVKNRWYKCLNKMARSGFAQRGNSIITRKSDVNVISHFETMDEPPLVSEITWIDDDLDKFFDWNQINIQ</sequence>
<dbReference type="GO" id="GO:0042796">
    <property type="term" value="P:snRNA transcription by RNA polymerase III"/>
    <property type="evidence" value="ECO:0007669"/>
    <property type="project" value="TreeGrafter"/>
</dbReference>
<keyword evidence="3" id="KW-0804">Transcription</keyword>
<evidence type="ECO:0000256" key="3">
    <source>
        <dbReference type="ARBA" id="ARBA00023163"/>
    </source>
</evidence>
<accession>A0A1J4K0I5</accession>
<evidence type="ECO:0000256" key="4">
    <source>
        <dbReference type="ARBA" id="ARBA00023242"/>
    </source>
</evidence>
<dbReference type="CDD" id="cd00167">
    <property type="entry name" value="SANT"/>
    <property type="match status" value="2"/>
</dbReference>
<dbReference type="GO" id="GO:0042795">
    <property type="term" value="P:snRNA transcription by RNA polymerase II"/>
    <property type="evidence" value="ECO:0007669"/>
    <property type="project" value="TreeGrafter"/>
</dbReference>
<protein>
    <submittedName>
        <fullName evidence="7">Myb-like DNA-binding domain containing protein</fullName>
    </submittedName>
</protein>
<dbReference type="InterPro" id="IPR051575">
    <property type="entry name" value="Myb-like_DNA-bd"/>
</dbReference>
<feature type="domain" description="Myb-like" evidence="5">
    <location>
        <begin position="3"/>
        <end position="54"/>
    </location>
</feature>
<name>A0A1J4K0I5_9EUKA</name>
<dbReference type="PROSITE" id="PS51294">
    <property type="entry name" value="HTH_MYB"/>
    <property type="match status" value="2"/>
</dbReference>
<dbReference type="GO" id="GO:0019185">
    <property type="term" value="C:snRNA-activating protein complex"/>
    <property type="evidence" value="ECO:0007669"/>
    <property type="project" value="TreeGrafter"/>
</dbReference>
<dbReference type="SMART" id="SM00717">
    <property type="entry name" value="SANT"/>
    <property type="match status" value="2"/>
</dbReference>
<dbReference type="VEuPathDB" id="TrichDB:TRFO_06375"/>
<evidence type="ECO:0000259" key="5">
    <source>
        <dbReference type="PROSITE" id="PS50090"/>
    </source>
</evidence>
<reference evidence="7" key="1">
    <citation type="submission" date="2016-10" db="EMBL/GenBank/DDBJ databases">
        <authorList>
            <person name="Benchimol M."/>
            <person name="Almeida L.G."/>
            <person name="Vasconcelos A.T."/>
            <person name="Perreira-Neves A."/>
            <person name="Rosa I.A."/>
            <person name="Tasca T."/>
            <person name="Bogo M.R."/>
            <person name="de Souza W."/>
        </authorList>
    </citation>
    <scope>NUCLEOTIDE SEQUENCE [LARGE SCALE GENOMIC DNA]</scope>
    <source>
        <strain evidence="7">K</strain>
    </source>
</reference>
<dbReference type="PANTHER" id="PTHR46621">
    <property type="entry name" value="SNRNA-ACTIVATING PROTEIN COMPLEX SUBUNIT 4"/>
    <property type="match status" value="1"/>
</dbReference>
<evidence type="ECO:0000256" key="2">
    <source>
        <dbReference type="ARBA" id="ARBA00023125"/>
    </source>
</evidence>
<dbReference type="Pfam" id="PF00249">
    <property type="entry name" value="Myb_DNA-binding"/>
    <property type="match status" value="2"/>
</dbReference>
<dbReference type="InterPro" id="IPR009057">
    <property type="entry name" value="Homeodomain-like_sf"/>
</dbReference>
<dbReference type="InterPro" id="IPR001005">
    <property type="entry name" value="SANT/Myb"/>
</dbReference>
<gene>
    <name evidence="7" type="ORF">TRFO_06375</name>
</gene>